<proteinExistence type="predicted"/>
<reference evidence="1" key="1">
    <citation type="submission" date="2023-04" db="EMBL/GenBank/DDBJ databases">
        <title>Phytophthora fragariaefolia NBRC 109709.</title>
        <authorList>
            <person name="Ichikawa N."/>
            <person name="Sato H."/>
            <person name="Tonouchi N."/>
        </authorList>
    </citation>
    <scope>NUCLEOTIDE SEQUENCE</scope>
    <source>
        <strain evidence="1">NBRC 109709</strain>
    </source>
</reference>
<organism evidence="1 2">
    <name type="scientific">Phytophthora fragariaefolia</name>
    <dbReference type="NCBI Taxonomy" id="1490495"/>
    <lineage>
        <taxon>Eukaryota</taxon>
        <taxon>Sar</taxon>
        <taxon>Stramenopiles</taxon>
        <taxon>Oomycota</taxon>
        <taxon>Peronosporomycetes</taxon>
        <taxon>Peronosporales</taxon>
        <taxon>Peronosporaceae</taxon>
        <taxon>Phytophthora</taxon>
    </lineage>
</organism>
<name>A0A9W6Y9K3_9STRA</name>
<sequence>MVVGALVVSGATTEFLLGEDWILTNGVMIDFTACEMKWWDDDNKKVVPFSCSIEEPGGKKAVRVRMVRTAKVTANTYQRVELAVAAREGTTGLFVPAQRVEPHVMLAPTQATVKDGTVVIPVMNLVGSKAKLPAREALSTWAPTTEDMEVLELAGDQTRDGVMRWLQDLGGEEKSMSNEGDLDVGDMNSDDKELLMTLLRHYPTLLEPRKDSPRVGELTASAFGWAG</sequence>
<protein>
    <submittedName>
        <fullName evidence="1">Unnamed protein product</fullName>
    </submittedName>
</protein>
<dbReference type="OrthoDB" id="122255at2759"/>
<dbReference type="Proteomes" id="UP001165121">
    <property type="component" value="Unassembled WGS sequence"/>
</dbReference>
<dbReference type="EMBL" id="BSXT01004132">
    <property type="protein sequence ID" value="GMF56877.1"/>
    <property type="molecule type" value="Genomic_DNA"/>
</dbReference>
<evidence type="ECO:0000313" key="1">
    <source>
        <dbReference type="EMBL" id="GMF56877.1"/>
    </source>
</evidence>
<comment type="caution">
    <text evidence="1">The sequence shown here is derived from an EMBL/GenBank/DDBJ whole genome shotgun (WGS) entry which is preliminary data.</text>
</comment>
<evidence type="ECO:0000313" key="2">
    <source>
        <dbReference type="Proteomes" id="UP001165121"/>
    </source>
</evidence>
<gene>
    <name evidence="1" type="ORF">Pfra01_002420300</name>
</gene>
<accession>A0A9W6Y9K3</accession>
<keyword evidence="2" id="KW-1185">Reference proteome</keyword>
<dbReference type="AlphaFoldDB" id="A0A9W6Y9K3"/>